<proteinExistence type="predicted"/>
<dbReference type="OMA" id="FRTNANC"/>
<dbReference type="RefSeq" id="XP_024583521.1">
    <property type="nucleotide sequence ID" value="XM_024718087.1"/>
</dbReference>
<protein>
    <submittedName>
        <fullName evidence="1">Uncharacterized protein</fullName>
    </submittedName>
</protein>
<keyword evidence="2" id="KW-1185">Reference proteome</keyword>
<dbReference type="OrthoDB" id="76157at2759"/>
<accession>A0A0P1AZR7</accession>
<reference evidence="2" key="1">
    <citation type="submission" date="2014-09" db="EMBL/GenBank/DDBJ databases">
        <authorList>
            <person name="Sharma Rahul"/>
            <person name="Thines Marco"/>
        </authorList>
    </citation>
    <scope>NUCLEOTIDE SEQUENCE [LARGE SCALE GENOMIC DNA]</scope>
</reference>
<dbReference type="Proteomes" id="UP000054928">
    <property type="component" value="Unassembled WGS sequence"/>
</dbReference>
<evidence type="ECO:0000313" key="2">
    <source>
        <dbReference type="Proteomes" id="UP000054928"/>
    </source>
</evidence>
<dbReference type="EMBL" id="CCYD01002371">
    <property type="protein sequence ID" value="CEG47152.1"/>
    <property type="molecule type" value="Genomic_DNA"/>
</dbReference>
<name>A0A0P1AZR7_PLAHL</name>
<dbReference type="GeneID" id="36398857"/>
<sequence length="235" mass="26689">MSFRTNANCLTDNGNCGDPKSADVCVDYQVDQAERCQLPELSTIAAKEAKLATSVQQMSLSSPVKKYTKPQPVNHGKAFNDFLHLHRERIPNVVASELSFFKREIALQEISKKQLQKYMLATDKAKEVDLKEWGRYEIGLPKRVPPTHDVNEIAERAAQLKLYCRWRKRVIQKRVEIRRQQLEAEHLALTKKNTGILVPLLSRRSIWGSSKTVVEGISSVAAKQAPTDANKRRKP</sequence>
<evidence type="ECO:0000313" key="1">
    <source>
        <dbReference type="EMBL" id="CEG47152.1"/>
    </source>
</evidence>
<dbReference type="AlphaFoldDB" id="A0A0P1AZR7"/>
<organism evidence="1 2">
    <name type="scientific">Plasmopara halstedii</name>
    <name type="common">Downy mildew of sunflower</name>
    <dbReference type="NCBI Taxonomy" id="4781"/>
    <lineage>
        <taxon>Eukaryota</taxon>
        <taxon>Sar</taxon>
        <taxon>Stramenopiles</taxon>
        <taxon>Oomycota</taxon>
        <taxon>Peronosporomycetes</taxon>
        <taxon>Peronosporales</taxon>
        <taxon>Peronosporaceae</taxon>
        <taxon>Plasmopara</taxon>
    </lineage>
</organism>